<reference key="2">
    <citation type="submission" date="2011-10" db="EMBL/GenBank/DDBJ databases">
        <title>The genome and transcriptome sequence of Clonorchis sinensis provide insights into the carcinogenic liver fluke.</title>
        <authorList>
            <person name="Wang X."/>
            <person name="Huang Y."/>
            <person name="Chen W."/>
            <person name="Liu H."/>
            <person name="Guo L."/>
            <person name="Chen Y."/>
            <person name="Luo F."/>
            <person name="Zhou W."/>
            <person name="Sun J."/>
            <person name="Mao Q."/>
            <person name="Liang P."/>
            <person name="Zhou C."/>
            <person name="Tian Y."/>
            <person name="Men J."/>
            <person name="Lv X."/>
            <person name="Huang L."/>
            <person name="Zhou J."/>
            <person name="Hu Y."/>
            <person name="Li R."/>
            <person name="Zhang F."/>
            <person name="Lei H."/>
            <person name="Li X."/>
            <person name="Hu X."/>
            <person name="Liang C."/>
            <person name="Xu J."/>
            <person name="Wu Z."/>
            <person name="Yu X."/>
        </authorList>
    </citation>
    <scope>NUCLEOTIDE SEQUENCE</scope>
    <source>
        <strain>Henan</strain>
    </source>
</reference>
<proteinExistence type="predicted"/>
<organism evidence="1 2">
    <name type="scientific">Clonorchis sinensis</name>
    <name type="common">Chinese liver fluke</name>
    <dbReference type="NCBI Taxonomy" id="79923"/>
    <lineage>
        <taxon>Eukaryota</taxon>
        <taxon>Metazoa</taxon>
        <taxon>Spiralia</taxon>
        <taxon>Lophotrochozoa</taxon>
        <taxon>Platyhelminthes</taxon>
        <taxon>Trematoda</taxon>
        <taxon>Digenea</taxon>
        <taxon>Opisthorchiida</taxon>
        <taxon>Opisthorchiata</taxon>
        <taxon>Opisthorchiidae</taxon>
        <taxon>Clonorchis</taxon>
    </lineage>
</organism>
<dbReference type="AlphaFoldDB" id="G7YPR4"/>
<reference evidence="1" key="1">
    <citation type="journal article" date="2011" name="Genome Biol.">
        <title>The draft genome of the carcinogenic human liver fluke Clonorchis sinensis.</title>
        <authorList>
            <person name="Wang X."/>
            <person name="Chen W."/>
            <person name="Huang Y."/>
            <person name="Sun J."/>
            <person name="Men J."/>
            <person name="Liu H."/>
            <person name="Luo F."/>
            <person name="Guo L."/>
            <person name="Lv X."/>
            <person name="Deng C."/>
            <person name="Zhou C."/>
            <person name="Fan Y."/>
            <person name="Li X."/>
            <person name="Huang L."/>
            <person name="Hu Y."/>
            <person name="Liang C."/>
            <person name="Hu X."/>
            <person name="Xu J."/>
            <person name="Yu X."/>
        </authorList>
    </citation>
    <scope>NUCLEOTIDE SEQUENCE [LARGE SCALE GENOMIC DNA]</scope>
    <source>
        <strain evidence="1">Henan</strain>
    </source>
</reference>
<protein>
    <submittedName>
        <fullName evidence="1">Uncharacterized protein</fullName>
    </submittedName>
</protein>
<gene>
    <name evidence="1" type="ORF">CLF_106171</name>
</gene>
<keyword evidence="2" id="KW-1185">Reference proteome</keyword>
<accession>G7YPR4</accession>
<dbReference type="Proteomes" id="UP000008909">
    <property type="component" value="Unassembled WGS sequence"/>
</dbReference>
<evidence type="ECO:0000313" key="2">
    <source>
        <dbReference type="Proteomes" id="UP000008909"/>
    </source>
</evidence>
<sequence length="372" mass="42504">MKRHLTIAKLMFLPDPTNSSEATIVTTESFRTSVPKKPSVSETTKDGNGMTISDKQERLSRWAEYFEQQLSCPPAATHLEPTGDLEPWTVNVEPPTASEDGHRVTLIAPGWRHYKIWLSTDVSGVLVVSFYPDCLNGCLYTSDPYFKSSKAKVTIICDQMFRVYTDNTSAAQSVDLRLTSLRRHGFGYSRAVSNFYKCYFTKERRKRYLYLQKNFGYQWIGETLESIGKSMFQRSMTHNNTVVRLRIALYSSKTLGENDAGNGQIVTNEAEVQTVQHSWKEFTKRFDCTTPTSLALMIGGETLATKLPSQVNKPTTDESFDYDILQLAESYEHRLIFSLYDVREIADGFQIPEGSQFFASRIDYQTHRRRKA</sequence>
<name>G7YPR4_CLOSI</name>
<evidence type="ECO:0000313" key="1">
    <source>
        <dbReference type="EMBL" id="GAA54945.1"/>
    </source>
</evidence>
<dbReference type="EMBL" id="DF143942">
    <property type="protein sequence ID" value="GAA54945.1"/>
    <property type="molecule type" value="Genomic_DNA"/>
</dbReference>